<keyword evidence="2" id="KW-0723">Serine/threonine-protein kinase</keyword>
<dbReference type="EMBL" id="JAMYWD010000012">
    <property type="protein sequence ID" value="KAJ4952614.1"/>
    <property type="molecule type" value="Genomic_DNA"/>
</dbReference>
<keyword evidence="18" id="KW-1185">Reference proteome</keyword>
<keyword evidence="5 15" id="KW-0732">Signal</keyword>
<dbReference type="PROSITE" id="PS00107">
    <property type="entry name" value="PROTEIN_KINASE_ATP"/>
    <property type="match status" value="1"/>
</dbReference>
<dbReference type="Pfam" id="PF14380">
    <property type="entry name" value="WAK_assoc"/>
    <property type="match status" value="1"/>
</dbReference>
<dbReference type="InterPro" id="IPR017441">
    <property type="entry name" value="Protein_kinase_ATP_BS"/>
</dbReference>
<keyword evidence="4 14" id="KW-0812">Transmembrane</keyword>
<evidence type="ECO:0000256" key="3">
    <source>
        <dbReference type="ARBA" id="ARBA00022679"/>
    </source>
</evidence>
<evidence type="ECO:0000313" key="17">
    <source>
        <dbReference type="EMBL" id="KAJ4952614.1"/>
    </source>
</evidence>
<gene>
    <name evidence="17" type="ORF">NE237_029446</name>
</gene>
<evidence type="ECO:0000256" key="2">
    <source>
        <dbReference type="ARBA" id="ARBA00022527"/>
    </source>
</evidence>
<dbReference type="PROSITE" id="PS00108">
    <property type="entry name" value="PROTEIN_KINASE_ST"/>
    <property type="match status" value="1"/>
</dbReference>
<keyword evidence="6 12" id="KW-0547">Nucleotide-binding</keyword>
<feature type="binding site" evidence="12">
    <location>
        <position position="394"/>
    </location>
    <ligand>
        <name>ATP</name>
        <dbReference type="ChEBI" id="CHEBI:30616"/>
    </ligand>
</feature>
<dbReference type="PANTHER" id="PTHR27009">
    <property type="entry name" value="RUST RESISTANCE KINASE LR10-RELATED"/>
    <property type="match status" value="1"/>
</dbReference>
<dbReference type="AlphaFoldDB" id="A0A9Q0GVS9"/>
<feature type="transmembrane region" description="Helical" evidence="14">
    <location>
        <begin position="286"/>
        <end position="308"/>
    </location>
</feature>
<proteinExistence type="predicted"/>
<dbReference type="PROSITE" id="PS50011">
    <property type="entry name" value="PROTEIN_KINASE_DOM"/>
    <property type="match status" value="1"/>
</dbReference>
<dbReference type="Gene3D" id="3.30.200.20">
    <property type="entry name" value="Phosphorylase Kinase, domain 1"/>
    <property type="match status" value="1"/>
</dbReference>
<feature type="chain" id="PRO_5040133873" description="Protein kinase domain-containing protein" evidence="15">
    <location>
        <begin position="28"/>
        <end position="701"/>
    </location>
</feature>
<dbReference type="Pfam" id="PF00069">
    <property type="entry name" value="Pkinase"/>
    <property type="match status" value="1"/>
</dbReference>
<evidence type="ECO:0000256" key="9">
    <source>
        <dbReference type="ARBA" id="ARBA00022989"/>
    </source>
</evidence>
<dbReference type="InterPro" id="IPR045874">
    <property type="entry name" value="LRK10/LRL21-25-like"/>
</dbReference>
<feature type="region of interest" description="Disordered" evidence="13">
    <location>
        <begin position="663"/>
        <end position="701"/>
    </location>
</feature>
<dbReference type="OrthoDB" id="1897465at2759"/>
<evidence type="ECO:0000313" key="18">
    <source>
        <dbReference type="Proteomes" id="UP001141806"/>
    </source>
</evidence>
<dbReference type="GO" id="GO:0016020">
    <property type="term" value="C:membrane"/>
    <property type="evidence" value="ECO:0007669"/>
    <property type="project" value="UniProtKB-SubCell"/>
</dbReference>
<evidence type="ECO:0000256" key="15">
    <source>
        <dbReference type="SAM" id="SignalP"/>
    </source>
</evidence>
<keyword evidence="10 14" id="KW-0472">Membrane</keyword>
<dbReference type="Gene3D" id="1.10.510.10">
    <property type="entry name" value="Transferase(Phosphotransferase) domain 1"/>
    <property type="match status" value="1"/>
</dbReference>
<evidence type="ECO:0000256" key="14">
    <source>
        <dbReference type="SAM" id="Phobius"/>
    </source>
</evidence>
<reference evidence="17" key="1">
    <citation type="journal article" date="2023" name="Plant J.">
        <title>The genome of the king protea, Protea cynaroides.</title>
        <authorList>
            <person name="Chang J."/>
            <person name="Duong T.A."/>
            <person name="Schoeman C."/>
            <person name="Ma X."/>
            <person name="Roodt D."/>
            <person name="Barker N."/>
            <person name="Li Z."/>
            <person name="Van de Peer Y."/>
            <person name="Mizrachi E."/>
        </authorList>
    </citation>
    <scope>NUCLEOTIDE SEQUENCE</scope>
    <source>
        <tissue evidence="17">Young leaves</tissue>
    </source>
</reference>
<dbReference type="GO" id="GO:0005524">
    <property type="term" value="F:ATP binding"/>
    <property type="evidence" value="ECO:0007669"/>
    <property type="project" value="UniProtKB-UniRule"/>
</dbReference>
<evidence type="ECO:0000256" key="6">
    <source>
        <dbReference type="ARBA" id="ARBA00022741"/>
    </source>
</evidence>
<comment type="caution">
    <text evidence="17">The sequence shown here is derived from an EMBL/GenBank/DDBJ whole genome shotgun (WGS) entry which is preliminary data.</text>
</comment>
<evidence type="ECO:0000256" key="1">
    <source>
        <dbReference type="ARBA" id="ARBA00004479"/>
    </source>
</evidence>
<dbReference type="InterPro" id="IPR011009">
    <property type="entry name" value="Kinase-like_dom_sf"/>
</dbReference>
<comment type="subcellular location">
    <subcellularLocation>
        <location evidence="1">Membrane</location>
        <topology evidence="1">Single-pass type I membrane protein</topology>
    </subcellularLocation>
</comment>
<evidence type="ECO:0000256" key="10">
    <source>
        <dbReference type="ARBA" id="ARBA00023136"/>
    </source>
</evidence>
<evidence type="ECO:0000256" key="13">
    <source>
        <dbReference type="SAM" id="MobiDB-lite"/>
    </source>
</evidence>
<dbReference type="SMART" id="SM00220">
    <property type="entry name" value="S_TKc"/>
    <property type="match status" value="1"/>
</dbReference>
<dbReference type="Proteomes" id="UP001141806">
    <property type="component" value="Unassembled WGS sequence"/>
</dbReference>
<evidence type="ECO:0000256" key="8">
    <source>
        <dbReference type="ARBA" id="ARBA00022840"/>
    </source>
</evidence>
<evidence type="ECO:0000259" key="16">
    <source>
        <dbReference type="PROSITE" id="PS50011"/>
    </source>
</evidence>
<dbReference type="GO" id="GO:0004674">
    <property type="term" value="F:protein serine/threonine kinase activity"/>
    <property type="evidence" value="ECO:0007669"/>
    <property type="project" value="UniProtKB-KW"/>
</dbReference>
<evidence type="ECO:0000256" key="7">
    <source>
        <dbReference type="ARBA" id="ARBA00022777"/>
    </source>
</evidence>
<dbReference type="InterPro" id="IPR008271">
    <property type="entry name" value="Ser/Thr_kinase_AS"/>
</dbReference>
<name>A0A9Q0GVS9_9MAGN</name>
<dbReference type="FunFam" id="1.10.510.10:FF:000590">
    <property type="entry name" value="PR5-like receptor kinase"/>
    <property type="match status" value="1"/>
</dbReference>
<dbReference type="FunFam" id="3.30.200.20:FF:000178">
    <property type="entry name" value="serine/threonine-protein kinase PBS1-like"/>
    <property type="match status" value="1"/>
</dbReference>
<evidence type="ECO:0000256" key="12">
    <source>
        <dbReference type="PROSITE-ProRule" id="PRU10141"/>
    </source>
</evidence>
<evidence type="ECO:0000256" key="5">
    <source>
        <dbReference type="ARBA" id="ARBA00022729"/>
    </source>
</evidence>
<sequence length="701" mass="78733">MQITPNHHYFFLIFPIFLFPLLQIVFSSNDSISSNYAQCPPSTCGGSLLQFPFGLNSLCRGAYVTSHCNDSTVFLTDDENPRFKYKILQNLTHDVYSNTSVKLVDVAFLGCDSLPDLSDQTSNSMNWLMLGAFFLSSDHNRIVTYFNCSQEPDSESLKKLNKVPCLECGETSNLCYYYDGYLDQVSHCRVYKAIIPVSLLNNVTVVGNPRRVLQQGFTVVWNDKCNSCMDKDDGRCGYLNQDRIRGDEVCFCHDGVHTHNCSDGQMIKLEDGDAYKHQQKNLNQHLFMGLGTGLGGALVIAAILYVYLDRKHKLRRRILNGQDELVLNRYLKGDYTTPGSVETFLLNYTSGRPTRFSFKQLKKYTNNFNHKLGQGGFGSVFKGELPNGFSIAVKLIDENDHSEVQFLNEVLTIGKIHHNHLVRLLGYSFEQSKQALVYEFMKNGSLDKYIHGREEGGLAKLSWCQLFDIAIGTAKGIGYLHEECRIRILHCDIKPHNILLDDKFQPKVADFGLAQALNREKTHASMEHGAGTPGYAPPEMWWTSCGPVTDKSDVYSFGMVVLEMAGKRRNFIGDASKSSEMYFPEWVYMHHVMKASDGGTGGSKWHECRGKEEEEMARRMELVGLWCIQFQQFKRPSIRKVIEMLEGNLEIHIPPSPFQLAGGLTNPHPGSGNPILPQLGSEMEESSSAAVSSNDPSGAAI</sequence>
<evidence type="ECO:0000256" key="11">
    <source>
        <dbReference type="ARBA" id="ARBA00023180"/>
    </source>
</evidence>
<organism evidence="17 18">
    <name type="scientific">Protea cynaroides</name>
    <dbReference type="NCBI Taxonomy" id="273540"/>
    <lineage>
        <taxon>Eukaryota</taxon>
        <taxon>Viridiplantae</taxon>
        <taxon>Streptophyta</taxon>
        <taxon>Embryophyta</taxon>
        <taxon>Tracheophyta</taxon>
        <taxon>Spermatophyta</taxon>
        <taxon>Magnoliopsida</taxon>
        <taxon>Proteales</taxon>
        <taxon>Proteaceae</taxon>
        <taxon>Protea</taxon>
    </lineage>
</organism>
<accession>A0A9Q0GVS9</accession>
<keyword evidence="9 14" id="KW-1133">Transmembrane helix</keyword>
<keyword evidence="8 12" id="KW-0067">ATP-binding</keyword>
<protein>
    <recommendedName>
        <fullName evidence="16">Protein kinase domain-containing protein</fullName>
    </recommendedName>
</protein>
<dbReference type="SUPFAM" id="SSF56112">
    <property type="entry name" value="Protein kinase-like (PK-like)"/>
    <property type="match status" value="1"/>
</dbReference>
<feature type="signal peptide" evidence="15">
    <location>
        <begin position="1"/>
        <end position="27"/>
    </location>
</feature>
<dbReference type="InterPro" id="IPR000719">
    <property type="entry name" value="Prot_kinase_dom"/>
</dbReference>
<keyword evidence="7" id="KW-0418">Kinase</keyword>
<keyword evidence="11" id="KW-0325">Glycoprotein</keyword>
<evidence type="ECO:0000256" key="4">
    <source>
        <dbReference type="ARBA" id="ARBA00022692"/>
    </source>
</evidence>
<dbReference type="InterPro" id="IPR032872">
    <property type="entry name" value="WAK_assoc_C"/>
</dbReference>
<feature type="domain" description="Protein kinase" evidence="16">
    <location>
        <begin position="366"/>
        <end position="649"/>
    </location>
</feature>
<keyword evidence="3" id="KW-0808">Transferase</keyword>